<dbReference type="FunFam" id="2.60.40.10:FF:000340">
    <property type="entry name" value="Carcinoembryonic antigen-related cell adhesion molecule 1"/>
    <property type="match status" value="1"/>
</dbReference>
<dbReference type="Proteomes" id="UP000437017">
    <property type="component" value="Unassembled WGS sequence"/>
</dbReference>
<evidence type="ECO:0000256" key="1">
    <source>
        <dbReference type="ARBA" id="ARBA00022729"/>
    </source>
</evidence>
<dbReference type="OrthoDB" id="6159398at2759"/>
<dbReference type="SUPFAM" id="SSF48726">
    <property type="entry name" value="Immunoglobulin"/>
    <property type="match status" value="2"/>
</dbReference>
<feature type="region of interest" description="Disordered" evidence="5">
    <location>
        <begin position="217"/>
        <end position="236"/>
    </location>
</feature>
<feature type="domain" description="Ig-like" evidence="7">
    <location>
        <begin position="122"/>
        <end position="209"/>
    </location>
</feature>
<sequence length="336" mass="36678">SLVTFWNLPTTVQLTIESVPFNAAEGTDVLLLVHNVTGDLLGYNWYRGESVEKNQLIATFKINSTNVTGPAHSGRETIYPNGSLLFQTVTQNDTGYYTLHIIKSDLQTERLAGQLRVYPVLPKPVITSNNSNPKELEDTVVLTCGPETPNTSHVWWINNQSLPNSTRLELSEDNRTLTLFHVTRNDTGPYMCETRNPVSVSCSDPFTLNVICSPTESPLPEARPHPSLSVDSTQGSSSGLSGGAIAGIVIAVLAGIALTKALVYFLYLRKTAGDQRDLTEHKSSDHNQSEGHSDNSPNKIDEVAYSVLNFNAQESKKPTSASPSATETVYSEVKNK</sequence>
<evidence type="ECO:0000259" key="7">
    <source>
        <dbReference type="PROSITE" id="PS50835"/>
    </source>
</evidence>
<feature type="transmembrane region" description="Helical" evidence="6">
    <location>
        <begin position="244"/>
        <end position="267"/>
    </location>
</feature>
<comment type="similarity">
    <text evidence="4">Belongs to the immunoglobulin superfamily. CEA family.</text>
</comment>
<dbReference type="PROSITE" id="PS50835">
    <property type="entry name" value="IG_LIKE"/>
    <property type="match status" value="1"/>
</dbReference>
<keyword evidence="6" id="KW-0812">Transmembrane</keyword>
<dbReference type="GO" id="GO:0005886">
    <property type="term" value="C:plasma membrane"/>
    <property type="evidence" value="ECO:0007669"/>
    <property type="project" value="TreeGrafter"/>
</dbReference>
<keyword evidence="1" id="KW-0732">Signal</keyword>
<dbReference type="SMART" id="SM00408">
    <property type="entry name" value="IGc2"/>
    <property type="match status" value="1"/>
</dbReference>
<dbReference type="InterPro" id="IPR050831">
    <property type="entry name" value="CEA_cell_adhesion"/>
</dbReference>
<dbReference type="Gene3D" id="2.60.40.10">
    <property type="entry name" value="Immunoglobulins"/>
    <property type="match status" value="2"/>
</dbReference>
<feature type="compositionally biased region" description="Polar residues" evidence="5">
    <location>
        <begin position="314"/>
        <end position="329"/>
    </location>
</feature>
<dbReference type="GO" id="GO:1990782">
    <property type="term" value="F:protein tyrosine kinase binding"/>
    <property type="evidence" value="ECO:0007669"/>
    <property type="project" value="TreeGrafter"/>
</dbReference>
<evidence type="ECO:0000256" key="5">
    <source>
        <dbReference type="SAM" id="MobiDB-lite"/>
    </source>
</evidence>
<dbReference type="CDD" id="cd05740">
    <property type="entry name" value="IgI_hCEACAM_2_4_6_like"/>
    <property type="match status" value="1"/>
</dbReference>
<name>A0A6A1Q4M2_BALPH</name>
<keyword evidence="9" id="KW-1185">Reference proteome</keyword>
<accession>A0A6A1Q4M2</accession>
<gene>
    <name evidence="8" type="ORF">E2I00_009891</name>
</gene>
<feature type="region of interest" description="Disordered" evidence="5">
    <location>
        <begin position="314"/>
        <end position="336"/>
    </location>
</feature>
<reference evidence="8 9" key="1">
    <citation type="journal article" date="2019" name="PLoS ONE">
        <title>Genomic analyses reveal an absence of contemporary introgressive admixture between fin whales and blue whales, despite known hybrids.</title>
        <authorList>
            <person name="Westbury M.V."/>
            <person name="Petersen B."/>
            <person name="Lorenzen E.D."/>
        </authorList>
    </citation>
    <scope>NUCLEOTIDE SEQUENCE [LARGE SCALE GENOMIC DNA]</scope>
    <source>
        <strain evidence="8">FinWhale-01</strain>
    </source>
</reference>
<comment type="caution">
    <text evidence="8">The sequence shown here is derived from an EMBL/GenBank/DDBJ whole genome shotgun (WGS) entry which is preliminary data.</text>
</comment>
<evidence type="ECO:0000256" key="6">
    <source>
        <dbReference type="SAM" id="Phobius"/>
    </source>
</evidence>
<dbReference type="CDD" id="cd05774">
    <property type="entry name" value="IgV_CEACAM_D1"/>
    <property type="match status" value="1"/>
</dbReference>
<evidence type="ECO:0000256" key="4">
    <source>
        <dbReference type="ARBA" id="ARBA00038222"/>
    </source>
</evidence>
<protein>
    <recommendedName>
        <fullName evidence="7">Ig-like domain-containing protein</fullName>
    </recommendedName>
</protein>
<dbReference type="GO" id="GO:0002682">
    <property type="term" value="P:regulation of immune system process"/>
    <property type="evidence" value="ECO:0007669"/>
    <property type="project" value="TreeGrafter"/>
</dbReference>
<feature type="region of interest" description="Disordered" evidence="5">
    <location>
        <begin position="278"/>
        <end position="300"/>
    </location>
</feature>
<feature type="compositionally biased region" description="Basic and acidic residues" evidence="5">
    <location>
        <begin position="278"/>
        <end position="293"/>
    </location>
</feature>
<proteinExistence type="inferred from homology"/>
<organism evidence="8 9">
    <name type="scientific">Balaenoptera physalus</name>
    <name type="common">Fin whale</name>
    <name type="synonym">Balaena physalus</name>
    <dbReference type="NCBI Taxonomy" id="9770"/>
    <lineage>
        <taxon>Eukaryota</taxon>
        <taxon>Metazoa</taxon>
        <taxon>Chordata</taxon>
        <taxon>Craniata</taxon>
        <taxon>Vertebrata</taxon>
        <taxon>Euteleostomi</taxon>
        <taxon>Mammalia</taxon>
        <taxon>Eutheria</taxon>
        <taxon>Laurasiatheria</taxon>
        <taxon>Artiodactyla</taxon>
        <taxon>Whippomorpha</taxon>
        <taxon>Cetacea</taxon>
        <taxon>Mysticeti</taxon>
        <taxon>Balaenopteridae</taxon>
        <taxon>Balaenoptera</taxon>
    </lineage>
</organism>
<dbReference type="InterPro" id="IPR013106">
    <property type="entry name" value="Ig_V-set"/>
</dbReference>
<dbReference type="InterPro" id="IPR013783">
    <property type="entry name" value="Ig-like_fold"/>
</dbReference>
<keyword evidence="2" id="KW-0325">Glycoprotein</keyword>
<dbReference type="InterPro" id="IPR007110">
    <property type="entry name" value="Ig-like_dom"/>
</dbReference>
<dbReference type="GO" id="GO:0007165">
    <property type="term" value="P:signal transduction"/>
    <property type="evidence" value="ECO:0007669"/>
    <property type="project" value="TreeGrafter"/>
</dbReference>
<dbReference type="Pfam" id="PF07686">
    <property type="entry name" value="V-set"/>
    <property type="match status" value="1"/>
</dbReference>
<evidence type="ECO:0000256" key="2">
    <source>
        <dbReference type="ARBA" id="ARBA00023180"/>
    </source>
</evidence>
<dbReference type="AlphaFoldDB" id="A0A6A1Q4M2"/>
<dbReference type="FunFam" id="2.60.40.10:FF:000244">
    <property type="entry name" value="carcinoembryonic antigen-related cell adhesion molecule 16"/>
    <property type="match status" value="1"/>
</dbReference>
<keyword evidence="3" id="KW-0393">Immunoglobulin domain</keyword>
<keyword evidence="6" id="KW-1133">Transmembrane helix</keyword>
<dbReference type="InterPro" id="IPR003598">
    <property type="entry name" value="Ig_sub2"/>
</dbReference>
<dbReference type="InterPro" id="IPR036179">
    <property type="entry name" value="Ig-like_dom_sf"/>
</dbReference>
<evidence type="ECO:0000313" key="8">
    <source>
        <dbReference type="EMBL" id="KAB0403098.1"/>
    </source>
</evidence>
<keyword evidence="6" id="KW-0472">Membrane</keyword>
<evidence type="ECO:0000256" key="3">
    <source>
        <dbReference type="ARBA" id="ARBA00023319"/>
    </source>
</evidence>
<feature type="non-terminal residue" evidence="8">
    <location>
        <position position="1"/>
    </location>
</feature>
<evidence type="ECO:0000313" key="9">
    <source>
        <dbReference type="Proteomes" id="UP000437017"/>
    </source>
</evidence>
<dbReference type="EMBL" id="SGJD01000872">
    <property type="protein sequence ID" value="KAB0403098.1"/>
    <property type="molecule type" value="Genomic_DNA"/>
</dbReference>
<dbReference type="Pfam" id="PF13927">
    <property type="entry name" value="Ig_3"/>
    <property type="match status" value="1"/>
</dbReference>
<dbReference type="PANTHER" id="PTHR44427">
    <property type="entry name" value="CARCINOEMBRYONIC ANTIGEN-RELATED CELL ADHESION MOLECULE 19"/>
    <property type="match status" value="1"/>
</dbReference>
<dbReference type="InterPro" id="IPR003599">
    <property type="entry name" value="Ig_sub"/>
</dbReference>
<dbReference type="SMART" id="SM00409">
    <property type="entry name" value="IG"/>
    <property type="match status" value="2"/>
</dbReference>
<dbReference type="PANTHER" id="PTHR44427:SF1">
    <property type="entry name" value="CARCINOEMBRYONIC ANTIGEN-RELATED CELL ADHESION MOLECULE 1"/>
    <property type="match status" value="1"/>
</dbReference>
<dbReference type="GO" id="GO:0009986">
    <property type="term" value="C:cell surface"/>
    <property type="evidence" value="ECO:0007669"/>
    <property type="project" value="TreeGrafter"/>
</dbReference>